<dbReference type="PIRSF" id="PIRSF005799">
    <property type="entry name" value="UDP-gal_transpt"/>
    <property type="match status" value="1"/>
</dbReference>
<dbReference type="KEGG" id="cic:CICLE_v10025805mg"/>
<feature type="region of interest" description="Disordered" evidence="6">
    <location>
        <begin position="46"/>
        <end position="73"/>
    </location>
</feature>
<name>V4SW75_CITCL</name>
<dbReference type="SUPFAM" id="SSF103481">
    <property type="entry name" value="Multidrug resistance efflux transporter EmrE"/>
    <property type="match status" value="1"/>
</dbReference>
<dbReference type="AlphaFoldDB" id="V4SW75"/>
<keyword evidence="5 7" id="KW-0472">Membrane</keyword>
<evidence type="ECO:0008006" key="10">
    <source>
        <dbReference type="Google" id="ProtNLM"/>
    </source>
</evidence>
<organism evidence="8 9">
    <name type="scientific">Citrus clementina</name>
    <name type="common">Clementine</name>
    <name type="synonym">Citrus deliciosa x Citrus sinensis</name>
    <dbReference type="NCBI Taxonomy" id="85681"/>
    <lineage>
        <taxon>Eukaryota</taxon>
        <taxon>Viridiplantae</taxon>
        <taxon>Streptophyta</taxon>
        <taxon>Embryophyta</taxon>
        <taxon>Tracheophyta</taxon>
        <taxon>Spermatophyta</taxon>
        <taxon>Magnoliopsida</taxon>
        <taxon>eudicotyledons</taxon>
        <taxon>Gunneridae</taxon>
        <taxon>Pentapetalae</taxon>
        <taxon>rosids</taxon>
        <taxon>malvids</taxon>
        <taxon>Sapindales</taxon>
        <taxon>Rutaceae</taxon>
        <taxon>Aurantioideae</taxon>
        <taxon>Citrus</taxon>
    </lineage>
</organism>
<dbReference type="GO" id="GO:1990569">
    <property type="term" value="P:UDP-N-acetylglucosamine transmembrane transport"/>
    <property type="evidence" value="ECO:0007669"/>
    <property type="project" value="EnsemblPlants"/>
</dbReference>
<keyword evidence="4 7" id="KW-1133">Transmembrane helix</keyword>
<proteinExistence type="inferred from homology"/>
<dbReference type="Pfam" id="PF04142">
    <property type="entry name" value="Nuc_sug_transp"/>
    <property type="match status" value="1"/>
</dbReference>
<feature type="transmembrane region" description="Helical" evidence="7">
    <location>
        <begin position="144"/>
        <end position="161"/>
    </location>
</feature>
<dbReference type="GO" id="GO:0010584">
    <property type="term" value="P:pollen exine formation"/>
    <property type="evidence" value="ECO:0007669"/>
    <property type="project" value="EnsemblPlants"/>
</dbReference>
<evidence type="ECO:0000313" key="9">
    <source>
        <dbReference type="Proteomes" id="UP000030687"/>
    </source>
</evidence>
<dbReference type="EMBL" id="KI536925">
    <property type="protein sequence ID" value="ESR41431.1"/>
    <property type="molecule type" value="Genomic_DNA"/>
</dbReference>
<feature type="transmembrane region" description="Helical" evidence="7">
    <location>
        <begin position="339"/>
        <end position="355"/>
    </location>
</feature>
<evidence type="ECO:0000256" key="6">
    <source>
        <dbReference type="SAM" id="MobiDB-lite"/>
    </source>
</evidence>
<feature type="transmembrane region" description="Helical" evidence="7">
    <location>
        <begin position="272"/>
        <end position="291"/>
    </location>
</feature>
<dbReference type="OMA" id="CYYFLNP"/>
<dbReference type="eggNOG" id="KOG2234">
    <property type="taxonomic scope" value="Eukaryota"/>
</dbReference>
<evidence type="ECO:0000256" key="2">
    <source>
        <dbReference type="ARBA" id="ARBA00006447"/>
    </source>
</evidence>
<comment type="subcellular location">
    <subcellularLocation>
        <location evidence="1">Membrane</location>
        <topology evidence="1">Multi-pass membrane protein</topology>
    </subcellularLocation>
</comment>
<feature type="transmembrane region" description="Helical" evidence="7">
    <location>
        <begin position="113"/>
        <end position="132"/>
    </location>
</feature>
<dbReference type="GO" id="GO:0005783">
    <property type="term" value="C:endoplasmic reticulum"/>
    <property type="evidence" value="ECO:0007669"/>
    <property type="project" value="EnsemblPlants"/>
</dbReference>
<feature type="transmembrane region" description="Helical" evidence="7">
    <location>
        <begin position="303"/>
        <end position="327"/>
    </location>
</feature>
<dbReference type="GO" id="GO:0005463">
    <property type="term" value="F:UDP-N-acetylgalactosamine transmembrane transporter activity"/>
    <property type="evidence" value="ECO:0007669"/>
    <property type="project" value="EnsemblPlants"/>
</dbReference>
<keyword evidence="9" id="KW-1185">Reference proteome</keyword>
<accession>V4SW75</accession>
<feature type="transmembrane region" description="Helical" evidence="7">
    <location>
        <begin position="84"/>
        <end position="101"/>
    </location>
</feature>
<dbReference type="InParanoid" id="V4SW75"/>
<dbReference type="InterPro" id="IPR007271">
    <property type="entry name" value="Nuc_sug_transpt"/>
</dbReference>
<dbReference type="FunCoup" id="V4SW75">
    <property type="interactions" value="118"/>
</dbReference>
<gene>
    <name evidence="8" type="ORF">CICLE_v10025805mg</name>
</gene>
<dbReference type="OrthoDB" id="408493at2759"/>
<evidence type="ECO:0000313" key="8">
    <source>
        <dbReference type="EMBL" id="ESR41431.1"/>
    </source>
</evidence>
<evidence type="ECO:0000256" key="7">
    <source>
        <dbReference type="SAM" id="Phobius"/>
    </source>
</evidence>
<feature type="transmembrane region" description="Helical" evidence="7">
    <location>
        <begin position="238"/>
        <end position="260"/>
    </location>
</feature>
<dbReference type="Gramene" id="ESR41431">
    <property type="protein sequence ID" value="ESR41431"/>
    <property type="gene ID" value="CICLE_v10025805mg"/>
</dbReference>
<comment type="similarity">
    <text evidence="2">Belongs to the nucleotide-sugar transporter family. CMP-Sialate:CMP antiporter (TC 2.A.7.12) subfamily.</text>
</comment>
<dbReference type="GO" id="GO:1902183">
    <property type="term" value="P:regulation of shoot apical meristem development"/>
    <property type="evidence" value="ECO:0007669"/>
    <property type="project" value="EnsemblPlants"/>
</dbReference>
<feature type="transmembrane region" description="Helical" evidence="7">
    <location>
        <begin position="361"/>
        <end position="379"/>
    </location>
</feature>
<dbReference type="PANTHER" id="PTHR10231">
    <property type="entry name" value="NUCLEOTIDE-SUGAR TRANSMEMBRANE TRANSPORTER"/>
    <property type="match status" value="1"/>
</dbReference>
<dbReference type="GO" id="GO:1904293">
    <property type="term" value="P:negative regulation of ERAD pathway"/>
    <property type="evidence" value="ECO:0007669"/>
    <property type="project" value="EnsemblPlants"/>
</dbReference>
<dbReference type="Proteomes" id="UP000030687">
    <property type="component" value="Unassembled WGS sequence"/>
</dbReference>
<feature type="transmembrane region" description="Helical" evidence="7">
    <location>
        <begin position="181"/>
        <end position="198"/>
    </location>
</feature>
<evidence type="ECO:0000256" key="5">
    <source>
        <dbReference type="ARBA" id="ARBA00023136"/>
    </source>
</evidence>
<sequence length="391" mass="42800">MIPSSTKHPSTEWAGLPIAIPSRPWTSTSSRRRSLFFAREVGISTNRQRKLPRSGSESPAMATVKTKVKTGPTQTSMQKTSARVFLYSLLLTLQYGVQPLISKRCIRREVIVTTSVLTCELAKVIFALIFMAKEGTLKKLSSQWTLVGSLTASGLPATIYALQNSLLQISYRNLDSLTFSMLNQTKIIFTALFTYIILRQRQSMQQIVAVFLLILAAVFLSIGEGSSKRSSSGDPDQILFYGIVPVLVASVLSGLASALCQWASQVKKHSSYLMTIEMSIVGSLCLLASISKSPDGEAIRQHGFFYGWTPLTLIPVIFNSLGGILVGLVTSHAGGVRKGFVIVSALLVTAMLQFIFEGKPPSLYCLIALPLVVSSISIYQKYPYQVKKKEV</sequence>
<feature type="transmembrane region" description="Helical" evidence="7">
    <location>
        <begin position="207"/>
        <end position="226"/>
    </location>
</feature>
<protein>
    <recommendedName>
        <fullName evidence="10">Sugar phosphate transporter domain-containing protein</fullName>
    </recommendedName>
</protein>
<keyword evidence="3 7" id="KW-0812">Transmembrane</keyword>
<dbReference type="InterPro" id="IPR037185">
    <property type="entry name" value="EmrE-like"/>
</dbReference>
<dbReference type="GO" id="GO:0000139">
    <property type="term" value="C:Golgi membrane"/>
    <property type="evidence" value="ECO:0007669"/>
    <property type="project" value="InterPro"/>
</dbReference>
<reference evidence="8 9" key="1">
    <citation type="submission" date="2013-10" db="EMBL/GenBank/DDBJ databases">
        <authorList>
            <consortium name="International Citrus Genome Consortium"/>
            <person name="Jenkins J."/>
            <person name="Schmutz J."/>
            <person name="Prochnik S."/>
            <person name="Rokhsar D."/>
            <person name="Gmitter F."/>
            <person name="Ollitrault P."/>
            <person name="Machado M."/>
            <person name="Talon M."/>
            <person name="Wincker P."/>
            <person name="Jaillon O."/>
            <person name="Morgante M."/>
        </authorList>
    </citation>
    <scope>NUCLEOTIDE SEQUENCE</scope>
    <source>
        <strain evidence="9">cv. Clemenules</strain>
    </source>
</reference>
<dbReference type="NCBIfam" id="TIGR00803">
    <property type="entry name" value="nst"/>
    <property type="match status" value="1"/>
</dbReference>
<evidence type="ECO:0000256" key="1">
    <source>
        <dbReference type="ARBA" id="ARBA00004141"/>
    </source>
</evidence>
<evidence type="ECO:0000256" key="4">
    <source>
        <dbReference type="ARBA" id="ARBA00022989"/>
    </source>
</evidence>
<evidence type="ECO:0000256" key="3">
    <source>
        <dbReference type="ARBA" id="ARBA00022692"/>
    </source>
</evidence>